<proteinExistence type="predicted"/>
<feature type="modified residue" description="4-aspartylphosphate" evidence="14">
    <location>
        <position position="1048"/>
    </location>
</feature>
<dbReference type="InterPro" id="IPR005467">
    <property type="entry name" value="His_kinase_dom"/>
</dbReference>
<dbReference type="InterPro" id="IPR003594">
    <property type="entry name" value="HATPase_dom"/>
</dbReference>
<dbReference type="PROSITE" id="PS50894">
    <property type="entry name" value="HPT"/>
    <property type="match status" value="1"/>
</dbReference>
<keyword evidence="8" id="KW-0418">Kinase</keyword>
<feature type="domain" description="Response regulatory" evidence="17">
    <location>
        <begin position="1147"/>
        <end position="1264"/>
    </location>
</feature>
<dbReference type="NCBIfam" id="TIGR00229">
    <property type="entry name" value="sensory_box"/>
    <property type="match status" value="1"/>
</dbReference>
<dbReference type="SMART" id="SM00073">
    <property type="entry name" value="HPT"/>
    <property type="match status" value="1"/>
</dbReference>
<keyword evidence="12 15" id="KW-0472">Membrane</keyword>
<feature type="domain" description="Response regulatory" evidence="17">
    <location>
        <begin position="999"/>
        <end position="1117"/>
    </location>
</feature>
<feature type="domain" description="HPt" evidence="20">
    <location>
        <begin position="1298"/>
        <end position="1391"/>
    </location>
</feature>
<dbReference type="RefSeq" id="WP_353932275.1">
    <property type="nucleotide sequence ID" value="NZ_CP150886.1"/>
</dbReference>
<evidence type="ECO:0000256" key="15">
    <source>
        <dbReference type="SAM" id="Phobius"/>
    </source>
</evidence>
<dbReference type="Gene3D" id="3.30.565.10">
    <property type="entry name" value="Histidine kinase-like ATPase, C-terminal domain"/>
    <property type="match status" value="1"/>
</dbReference>
<evidence type="ECO:0000259" key="18">
    <source>
        <dbReference type="PROSITE" id="PS50112"/>
    </source>
</evidence>
<dbReference type="InterPro" id="IPR036890">
    <property type="entry name" value="HATPase_C_sf"/>
</dbReference>
<organism evidence="21 22">
    <name type="scientific">Okeanomitos corallinicola TIOX110</name>
    <dbReference type="NCBI Taxonomy" id="3133117"/>
    <lineage>
        <taxon>Bacteria</taxon>
        <taxon>Bacillati</taxon>
        <taxon>Cyanobacteriota</taxon>
        <taxon>Cyanophyceae</taxon>
        <taxon>Nostocales</taxon>
        <taxon>Aphanizomenonaceae</taxon>
        <taxon>Okeanomitos</taxon>
    </lineage>
</organism>
<evidence type="ECO:0000256" key="8">
    <source>
        <dbReference type="ARBA" id="ARBA00022777"/>
    </source>
</evidence>
<evidence type="ECO:0000256" key="14">
    <source>
        <dbReference type="PROSITE-ProRule" id="PRU00169"/>
    </source>
</evidence>
<keyword evidence="22" id="KW-1185">Reference proteome</keyword>
<dbReference type="InterPro" id="IPR001610">
    <property type="entry name" value="PAC"/>
</dbReference>
<keyword evidence="4" id="KW-1003">Cell membrane</keyword>
<dbReference type="Proteomes" id="UP001483337">
    <property type="component" value="Chromosome"/>
</dbReference>
<evidence type="ECO:0000313" key="22">
    <source>
        <dbReference type="Proteomes" id="UP001483337"/>
    </source>
</evidence>
<dbReference type="InterPro" id="IPR008207">
    <property type="entry name" value="Sig_transdc_His_kin_Hpt_dom"/>
</dbReference>
<feature type="domain" description="PAS" evidence="18">
    <location>
        <begin position="598"/>
        <end position="670"/>
    </location>
</feature>
<dbReference type="Gene3D" id="3.40.50.2300">
    <property type="match status" value="2"/>
</dbReference>
<dbReference type="CDD" id="cd00088">
    <property type="entry name" value="HPT"/>
    <property type="match status" value="1"/>
</dbReference>
<feature type="transmembrane region" description="Helical" evidence="15">
    <location>
        <begin position="185"/>
        <end position="203"/>
    </location>
</feature>
<evidence type="ECO:0000256" key="10">
    <source>
        <dbReference type="ARBA" id="ARBA00022989"/>
    </source>
</evidence>
<evidence type="ECO:0000256" key="6">
    <source>
        <dbReference type="ARBA" id="ARBA00022692"/>
    </source>
</evidence>
<feature type="domain" description="Histidine kinase" evidence="16">
    <location>
        <begin position="744"/>
        <end position="976"/>
    </location>
</feature>
<feature type="transmembrane region" description="Helical" evidence="15">
    <location>
        <begin position="144"/>
        <end position="165"/>
    </location>
</feature>
<dbReference type="InterPro" id="IPR000700">
    <property type="entry name" value="PAS-assoc_C"/>
</dbReference>
<dbReference type="Pfam" id="PF00512">
    <property type="entry name" value="HisKA"/>
    <property type="match status" value="1"/>
</dbReference>
<feature type="transmembrane region" description="Helical" evidence="15">
    <location>
        <begin position="21"/>
        <end position="38"/>
    </location>
</feature>
<dbReference type="PANTHER" id="PTHR45339">
    <property type="entry name" value="HYBRID SIGNAL TRANSDUCTION HISTIDINE KINASE J"/>
    <property type="match status" value="1"/>
</dbReference>
<dbReference type="SUPFAM" id="SSF52172">
    <property type="entry name" value="CheY-like"/>
    <property type="match status" value="2"/>
</dbReference>
<dbReference type="CDD" id="cd00082">
    <property type="entry name" value="HisKA"/>
    <property type="match status" value="1"/>
</dbReference>
<dbReference type="EC" id="2.7.13.3" evidence="3"/>
<dbReference type="Pfam" id="PF08447">
    <property type="entry name" value="PAS_3"/>
    <property type="match status" value="1"/>
</dbReference>
<evidence type="ECO:0000256" key="7">
    <source>
        <dbReference type="ARBA" id="ARBA00022741"/>
    </source>
</evidence>
<dbReference type="Gene3D" id="1.10.287.130">
    <property type="match status" value="1"/>
</dbReference>
<evidence type="ECO:0000259" key="17">
    <source>
        <dbReference type="PROSITE" id="PS50110"/>
    </source>
</evidence>
<dbReference type="SUPFAM" id="SSF55874">
    <property type="entry name" value="ATPase domain of HSP90 chaperone/DNA topoisomerase II/histidine kinase"/>
    <property type="match status" value="1"/>
</dbReference>
<keyword evidence="8" id="KW-0808">Transferase</keyword>
<dbReference type="EMBL" id="CP150886">
    <property type="protein sequence ID" value="WZB89374.1"/>
    <property type="molecule type" value="Genomic_DNA"/>
</dbReference>
<feature type="domain" description="PAC" evidence="19">
    <location>
        <begin position="674"/>
        <end position="726"/>
    </location>
</feature>
<dbReference type="CDD" id="cd17546">
    <property type="entry name" value="REC_hyHK_CKI1_RcsC-like"/>
    <property type="match status" value="2"/>
</dbReference>
<evidence type="ECO:0000256" key="2">
    <source>
        <dbReference type="ARBA" id="ARBA00004651"/>
    </source>
</evidence>
<dbReference type="Pfam" id="PF02518">
    <property type="entry name" value="HATPase_c"/>
    <property type="match status" value="1"/>
</dbReference>
<dbReference type="PROSITE" id="PS50109">
    <property type="entry name" value="HIS_KIN"/>
    <property type="match status" value="1"/>
</dbReference>
<dbReference type="PROSITE" id="PS50112">
    <property type="entry name" value="PAS"/>
    <property type="match status" value="1"/>
</dbReference>
<evidence type="ECO:0000256" key="13">
    <source>
        <dbReference type="PROSITE-ProRule" id="PRU00110"/>
    </source>
</evidence>
<keyword evidence="9" id="KW-0067">ATP-binding</keyword>
<dbReference type="InterPro" id="IPR036641">
    <property type="entry name" value="HPT_dom_sf"/>
</dbReference>
<keyword evidence="7" id="KW-0547">Nucleotide-binding</keyword>
<dbReference type="SMART" id="SM00086">
    <property type="entry name" value="PAC"/>
    <property type="match status" value="1"/>
</dbReference>
<feature type="transmembrane region" description="Helical" evidence="15">
    <location>
        <begin position="86"/>
        <end position="102"/>
    </location>
</feature>
<feature type="transmembrane region" description="Helical" evidence="15">
    <location>
        <begin position="114"/>
        <end position="132"/>
    </location>
</feature>
<dbReference type="Gene3D" id="3.30.450.20">
    <property type="entry name" value="PAS domain"/>
    <property type="match status" value="2"/>
</dbReference>
<keyword evidence="10 15" id="KW-1133">Transmembrane helix</keyword>
<evidence type="ECO:0000256" key="12">
    <source>
        <dbReference type="ARBA" id="ARBA00023136"/>
    </source>
</evidence>
<dbReference type="InterPro" id="IPR004358">
    <property type="entry name" value="Sig_transdc_His_kin-like_C"/>
</dbReference>
<evidence type="ECO:0000256" key="9">
    <source>
        <dbReference type="ARBA" id="ARBA00022840"/>
    </source>
</evidence>
<comment type="subcellular location">
    <subcellularLocation>
        <location evidence="2">Cell membrane</location>
        <topology evidence="2">Multi-pass membrane protein</topology>
    </subcellularLocation>
</comment>
<keyword evidence="5 14" id="KW-0597">Phosphoprotein</keyword>
<dbReference type="InterPro" id="IPR036097">
    <property type="entry name" value="HisK_dim/P_sf"/>
</dbReference>
<dbReference type="Gene3D" id="1.20.120.160">
    <property type="entry name" value="HPT domain"/>
    <property type="match status" value="1"/>
</dbReference>
<dbReference type="PRINTS" id="PR00344">
    <property type="entry name" value="BCTRLSENSOR"/>
</dbReference>
<dbReference type="InterPro" id="IPR013655">
    <property type="entry name" value="PAS_fold_3"/>
</dbReference>
<dbReference type="InterPro" id="IPR003661">
    <property type="entry name" value="HisK_dim/P_dom"/>
</dbReference>
<dbReference type="Pfam" id="PF00072">
    <property type="entry name" value="Response_reg"/>
    <property type="match status" value="2"/>
</dbReference>
<dbReference type="InterPro" id="IPR011006">
    <property type="entry name" value="CheY-like_superfamily"/>
</dbReference>
<dbReference type="SUPFAM" id="SSF55785">
    <property type="entry name" value="PYP-like sensor domain (PAS domain)"/>
    <property type="match status" value="1"/>
</dbReference>
<feature type="modified residue" description="Phosphohistidine" evidence="13">
    <location>
        <position position="1337"/>
    </location>
</feature>
<comment type="catalytic activity">
    <reaction evidence="1">
        <text>ATP + protein L-histidine = ADP + protein N-phospho-L-histidine.</text>
        <dbReference type="EC" id="2.7.13.3"/>
    </reaction>
</comment>
<reference evidence="21 22" key="1">
    <citation type="submission" date="2024-04" db="EMBL/GenBank/DDBJ databases">
        <title>Okeanomitos corallinicola gen. &amp; sp. nov. (Nostocales, Cyanobacteria), a new toxic marine heterocyst-forming cyanobacterium from a coral reef.</title>
        <authorList>
            <person name="Li H."/>
            <person name="Li R."/>
            <person name="Kang J."/>
            <person name="Hii K.S."/>
            <person name="Mohamed H.F."/>
            <person name="Xu X."/>
            <person name="Luo Z."/>
        </authorList>
    </citation>
    <scope>NUCLEOTIDE SEQUENCE [LARGE SCALE GENOMIC DNA]</scope>
    <source>
        <strain evidence="21 22">TIOX110</strain>
    </source>
</reference>
<dbReference type="SMART" id="SM00388">
    <property type="entry name" value="HisKA"/>
    <property type="match status" value="1"/>
</dbReference>
<protein>
    <recommendedName>
        <fullName evidence="3">histidine kinase</fullName>
        <ecNumber evidence="3">2.7.13.3</ecNumber>
    </recommendedName>
</protein>
<keyword evidence="11" id="KW-0902">Two-component regulatory system</keyword>
<dbReference type="CDD" id="cd16922">
    <property type="entry name" value="HATPase_EvgS-ArcB-TorS-like"/>
    <property type="match status" value="1"/>
</dbReference>
<dbReference type="Pfam" id="PF01627">
    <property type="entry name" value="Hpt"/>
    <property type="match status" value="1"/>
</dbReference>
<name>A0ABZ2UVG1_9CYAN</name>
<evidence type="ECO:0000259" key="19">
    <source>
        <dbReference type="PROSITE" id="PS50113"/>
    </source>
</evidence>
<dbReference type="SMART" id="SM00387">
    <property type="entry name" value="HATPase_c"/>
    <property type="match status" value="1"/>
</dbReference>
<evidence type="ECO:0000256" key="11">
    <source>
        <dbReference type="ARBA" id="ARBA00023012"/>
    </source>
</evidence>
<dbReference type="PROSITE" id="PS50113">
    <property type="entry name" value="PAC"/>
    <property type="match status" value="1"/>
</dbReference>
<accession>A0ABZ2UVG1</accession>
<evidence type="ECO:0000256" key="5">
    <source>
        <dbReference type="ARBA" id="ARBA00022553"/>
    </source>
</evidence>
<evidence type="ECO:0000313" key="21">
    <source>
        <dbReference type="EMBL" id="WZB89374.1"/>
    </source>
</evidence>
<dbReference type="PANTHER" id="PTHR45339:SF1">
    <property type="entry name" value="HYBRID SIGNAL TRANSDUCTION HISTIDINE KINASE J"/>
    <property type="match status" value="1"/>
</dbReference>
<evidence type="ECO:0000256" key="3">
    <source>
        <dbReference type="ARBA" id="ARBA00012438"/>
    </source>
</evidence>
<dbReference type="SMART" id="SM00448">
    <property type="entry name" value="REC"/>
    <property type="match status" value="2"/>
</dbReference>
<feature type="transmembrane region" description="Helical" evidence="15">
    <location>
        <begin position="50"/>
        <end position="74"/>
    </location>
</feature>
<dbReference type="InterPro" id="IPR035965">
    <property type="entry name" value="PAS-like_dom_sf"/>
</dbReference>
<evidence type="ECO:0000256" key="4">
    <source>
        <dbReference type="ARBA" id="ARBA00022475"/>
    </source>
</evidence>
<gene>
    <name evidence="21" type="ORF">WJM97_06735</name>
</gene>
<dbReference type="CDD" id="cd00130">
    <property type="entry name" value="PAS"/>
    <property type="match status" value="1"/>
</dbReference>
<evidence type="ECO:0000256" key="1">
    <source>
        <dbReference type="ARBA" id="ARBA00000085"/>
    </source>
</evidence>
<feature type="transmembrane region" description="Helical" evidence="15">
    <location>
        <begin position="476"/>
        <end position="497"/>
    </location>
</feature>
<evidence type="ECO:0000259" key="16">
    <source>
        <dbReference type="PROSITE" id="PS50109"/>
    </source>
</evidence>
<dbReference type="SUPFAM" id="SSF47384">
    <property type="entry name" value="Homodimeric domain of signal transducing histidine kinase"/>
    <property type="match status" value="1"/>
</dbReference>
<sequence>MNIQFLNKLSNLAGLALKQKSVIPLIMLIIAGYLGNYFKITLFFGVDFLFGSIAALIIIAIYGCFWGTVAATIISFHTYTLWTHPYAIIIFTCEALFVGLLFRKKSQNLLLLDGIYWMILGTPLVIVFYGGILKVSAVGTLLILVKQAVNGFFNALVCSLIINYLPVNKWLHINQHKPRISWQQSLFNLLVAFVFFPVLFLNINNAIRSANAIEMEVARDLNSVSLAFQDKINIWQEANIAVLKNVAENVSLEAININNIKNDQLIENTQRVFPLISRLYVVNNSGKVVSEYPRKEENQYLNISQRSDFQKLTRGAKTSYNIVDNLNNKEQLFSTLGVPIINNNQFIGAVFGEIKLEALSQLIQINNTNNNSSSRNIEINTTLIDDKNRIIATDNNTVGNSIILQEFLTYKDNKIRKIDNQVVHLISNKTNIPQIKRWDASLYAKIIDLDHIFYYPLKLVIETPTKPNIDYIRNIYIKNLSLLVMIAIIAFIVAVVVSKKLVAPLLNLTQVTTDIPGKILAKQDIKINNSNIAEIDSLSHNFKSMLLALQEMFAEIKTANDLLEERVETRTQELLLINNELALEVKQRKKVEETLREREERYELAISGTNDGIWDWNLITNEVYFSPAWMRILGYEKEPLPEHYSTWADNVHPDERQQALSDINNHLEGKTEVYQNTHRMKHHDGYYIWIAAKGKCISDEQGNPCRLVGTITDITDKKLAEEQLQLAKEQAEIANQTKSEFLATMSHEIRTPMNAVIGMTGLLLDTPLTAQQQEFVEIVRNSGDSMLTLINDILDFSKIESGNLEIEEQVFNLRHCIEESIDLVAPKASEKSLEIAYLMDTKIPEFIRGDVTRLRQILVNLLSNAIKFTNVGEVSLALSSQMTTLVDVEHISQTKSQLQEIKFSIKDTGIGIPENKMYRLFQPFSQVDASTTRHYGGTGLGLVISKRLTELMGGHMWVESKVGHGSTFSFTIVTTFVNRNEDYHQNDLINPQEILREKRLLIVDDNIINRQALMLQCQSVGINTVLAESGKEALKYIQEQKFDLAILDMQMPEMDGLTLASEICKLPHCQQLPLVMLASICNNQSLENLHESNINVVALLTKPIKTSHLVSSLINIFSNQGVSKTDNTADSKPSKFDSQMADKIPLKILVAEDNVVNQKVAINILQRLGYRADIAANGLEVLTALRRQPYDVILMDLQMPEMDGLTATRKICQEWPLSSRPWIIAMTANAMQGDREKCLEAGMNDYATKPIRIEELTKALSNCQKNNKIHYELVETMSNNILDIAALAELKEIICDNDIEQYREIIQSYLEDTPERLQVIHNAITQGNAKTVHIEAHALKSSSAIVGAKTLSEICKQLEFLGRDENLADATSLLSQAMTEYKQVDAALQLECK</sequence>
<dbReference type="PROSITE" id="PS50110">
    <property type="entry name" value="RESPONSE_REGULATORY"/>
    <property type="match status" value="2"/>
</dbReference>
<dbReference type="SMART" id="SM00091">
    <property type="entry name" value="PAS"/>
    <property type="match status" value="1"/>
</dbReference>
<dbReference type="SUPFAM" id="SSF47226">
    <property type="entry name" value="Histidine-containing phosphotransfer domain, HPT domain"/>
    <property type="match status" value="1"/>
</dbReference>
<keyword evidence="6 15" id="KW-0812">Transmembrane</keyword>
<dbReference type="InterPro" id="IPR000014">
    <property type="entry name" value="PAS"/>
</dbReference>
<dbReference type="InterPro" id="IPR001789">
    <property type="entry name" value="Sig_transdc_resp-reg_receiver"/>
</dbReference>
<dbReference type="Gene3D" id="6.10.340.10">
    <property type="match status" value="1"/>
</dbReference>
<feature type="modified residue" description="4-aspartylphosphate" evidence="14">
    <location>
        <position position="1196"/>
    </location>
</feature>
<evidence type="ECO:0000259" key="20">
    <source>
        <dbReference type="PROSITE" id="PS50894"/>
    </source>
</evidence>